<dbReference type="GO" id="GO:0022857">
    <property type="term" value="F:transmembrane transporter activity"/>
    <property type="evidence" value="ECO:0007669"/>
    <property type="project" value="TreeGrafter"/>
</dbReference>
<name>A0A1I5JRG7_9BACT</name>
<feature type="transmembrane region" description="Helical" evidence="6">
    <location>
        <begin position="774"/>
        <end position="797"/>
    </location>
</feature>
<keyword evidence="5 6" id="KW-0472">Membrane</keyword>
<evidence type="ECO:0000313" key="9">
    <source>
        <dbReference type="EMBL" id="SFO75300.1"/>
    </source>
</evidence>
<feature type="domain" description="ABC3 transporter permease C-terminal" evidence="7">
    <location>
        <begin position="292"/>
        <end position="403"/>
    </location>
</feature>
<feature type="domain" description="MacB-like periplasmic core" evidence="8">
    <location>
        <begin position="439"/>
        <end position="656"/>
    </location>
</feature>
<dbReference type="Pfam" id="PF12704">
    <property type="entry name" value="MacB_PCD"/>
    <property type="match status" value="2"/>
</dbReference>
<feature type="domain" description="MacB-like periplasmic core" evidence="8">
    <location>
        <begin position="20"/>
        <end position="242"/>
    </location>
</feature>
<keyword evidence="4 6" id="KW-1133">Transmembrane helix</keyword>
<evidence type="ECO:0000256" key="4">
    <source>
        <dbReference type="ARBA" id="ARBA00022989"/>
    </source>
</evidence>
<dbReference type="PANTHER" id="PTHR30572">
    <property type="entry name" value="MEMBRANE COMPONENT OF TRANSPORTER-RELATED"/>
    <property type="match status" value="1"/>
</dbReference>
<feature type="transmembrane region" description="Helical" evidence="6">
    <location>
        <begin position="425"/>
        <end position="446"/>
    </location>
</feature>
<evidence type="ECO:0000256" key="3">
    <source>
        <dbReference type="ARBA" id="ARBA00022692"/>
    </source>
</evidence>
<protein>
    <submittedName>
        <fullName evidence="9">Putative ABC transport system permease protein</fullName>
    </submittedName>
</protein>
<evidence type="ECO:0000259" key="8">
    <source>
        <dbReference type="Pfam" id="PF12704"/>
    </source>
</evidence>
<feature type="transmembrane region" description="Helical" evidence="6">
    <location>
        <begin position="379"/>
        <end position="404"/>
    </location>
</feature>
<organism evidence="9 10">
    <name type="scientific">Algoriphagus ornithinivorans</name>
    <dbReference type="NCBI Taxonomy" id="226506"/>
    <lineage>
        <taxon>Bacteria</taxon>
        <taxon>Pseudomonadati</taxon>
        <taxon>Bacteroidota</taxon>
        <taxon>Cytophagia</taxon>
        <taxon>Cytophagales</taxon>
        <taxon>Cyclobacteriaceae</taxon>
        <taxon>Algoriphagus</taxon>
    </lineage>
</organism>
<dbReference type="RefSeq" id="WP_091655578.1">
    <property type="nucleotide sequence ID" value="NZ_FOVW01000013.1"/>
</dbReference>
<feature type="domain" description="ABC3 transporter permease C-terminal" evidence="7">
    <location>
        <begin position="694"/>
        <end position="805"/>
    </location>
</feature>
<evidence type="ECO:0000256" key="6">
    <source>
        <dbReference type="SAM" id="Phobius"/>
    </source>
</evidence>
<keyword evidence="2" id="KW-1003">Cell membrane</keyword>
<accession>A0A1I5JRG7</accession>
<evidence type="ECO:0000256" key="2">
    <source>
        <dbReference type="ARBA" id="ARBA00022475"/>
    </source>
</evidence>
<evidence type="ECO:0000256" key="1">
    <source>
        <dbReference type="ARBA" id="ARBA00004651"/>
    </source>
</evidence>
<dbReference type="Pfam" id="PF02687">
    <property type="entry name" value="FtsX"/>
    <property type="match status" value="2"/>
</dbReference>
<proteinExistence type="predicted"/>
<feature type="transmembrane region" description="Helical" evidence="6">
    <location>
        <begin position="332"/>
        <end position="359"/>
    </location>
</feature>
<comment type="subcellular location">
    <subcellularLocation>
        <location evidence="1">Cell membrane</location>
        <topology evidence="1">Multi-pass membrane protein</topology>
    </subcellularLocation>
</comment>
<keyword evidence="10" id="KW-1185">Reference proteome</keyword>
<dbReference type="PANTHER" id="PTHR30572:SF18">
    <property type="entry name" value="ABC-TYPE MACROLIDE FAMILY EXPORT SYSTEM PERMEASE COMPONENT 2"/>
    <property type="match status" value="1"/>
</dbReference>
<gene>
    <name evidence="9" type="ORF">SAMN04488519_11364</name>
</gene>
<feature type="transmembrane region" description="Helical" evidence="6">
    <location>
        <begin position="691"/>
        <end position="716"/>
    </location>
</feature>
<dbReference type="InterPro" id="IPR050250">
    <property type="entry name" value="Macrolide_Exporter_MacB"/>
</dbReference>
<dbReference type="Proteomes" id="UP000199564">
    <property type="component" value="Unassembled WGS sequence"/>
</dbReference>
<feature type="transmembrane region" description="Helical" evidence="6">
    <location>
        <begin position="743"/>
        <end position="762"/>
    </location>
</feature>
<dbReference type="GO" id="GO:0005886">
    <property type="term" value="C:plasma membrane"/>
    <property type="evidence" value="ECO:0007669"/>
    <property type="project" value="UniProtKB-SubCell"/>
</dbReference>
<keyword evidence="3 6" id="KW-0812">Transmembrane</keyword>
<dbReference type="STRING" id="226506.SAMN04488519_11364"/>
<dbReference type="InterPro" id="IPR025857">
    <property type="entry name" value="MacB_PCD"/>
</dbReference>
<dbReference type="AlphaFoldDB" id="A0A1I5JRG7"/>
<evidence type="ECO:0000256" key="5">
    <source>
        <dbReference type="ARBA" id="ARBA00023136"/>
    </source>
</evidence>
<sequence length="814" mass="90204">MLKNYFKIAVRNLLKHKLHTGINLIGLSLGLGVSILIFFFVQFELSFETFHQDLDRMYRVKTHERIDGEMKESYSSPVVLESAFREEFPQIEAITGVTNADVQAILPDQSTQNQRIRLVHPDFLKMLNFPLIKGDISSQLVDKYSVVITEKAAKLYFGSADPIGQSLQLKMGEDFVDYRVSGLLKNPPANNSIPFEILMPIENMDFFADKESLASWYNVWGFNLVKLNNPEQVASIHQSMEAFMKKSLGEDYEEGGLYFTLTPLADMHFAEGAGNGAVQTTQKSLLWILSGIAFLVLLIACINFTTMAIGRATSRAKEVGVRKTMGASFGQLIIQFMMEAFLTTLTASMIGVVLAELFLPTFNDLFQKELDIVYGPTQFGILAGLIVFISGLAGAYPAFFLSGLRPIKVLKGNLSLHFGKQGLRKGLVAFQFFISFLLIATTLIMVNQMNAIQEYDLGFDQEQILIVDMPDFPSQNFVTSLKESFRTAESFRQTLVSRTEIASTALTVATYGDDAFWQVGFPLEDGTMFSFKVNFVSGDYMETLGMELLEGRTINPAVGADSSALIINEAFAKAFNWEDPMGEMLPRTDFEPHQIIGVVKDFHHASLYQPIEPVMIAKSPMAVFSGITNLMINSSTNPKLLVRAAGGDINQVRSVIEAEWEKQFAGLPLEISFLDETVEAQYQSDRRLGKMVFIAASLAILIAAMGLFAMVALSIAGRTKEIGIRKVLGASSWSISWLFGKEFIVTTLVGVIVALPLSIYLMKGWLDQFAVKGWPSWISFAGLVIGGIAFTLVLVYAQSLKASLSNPVNTLKDE</sequence>
<feature type="transmembrane region" description="Helical" evidence="6">
    <location>
        <begin position="285"/>
        <end position="311"/>
    </location>
</feature>
<dbReference type="InterPro" id="IPR003838">
    <property type="entry name" value="ABC3_permease_C"/>
</dbReference>
<dbReference type="EMBL" id="FOVW01000013">
    <property type="protein sequence ID" value="SFO75300.1"/>
    <property type="molecule type" value="Genomic_DNA"/>
</dbReference>
<evidence type="ECO:0000259" key="7">
    <source>
        <dbReference type="Pfam" id="PF02687"/>
    </source>
</evidence>
<evidence type="ECO:0000313" key="10">
    <source>
        <dbReference type="Proteomes" id="UP000199564"/>
    </source>
</evidence>
<reference evidence="10" key="1">
    <citation type="submission" date="2016-10" db="EMBL/GenBank/DDBJ databases">
        <authorList>
            <person name="Varghese N."/>
            <person name="Submissions S."/>
        </authorList>
    </citation>
    <scope>NUCLEOTIDE SEQUENCE [LARGE SCALE GENOMIC DNA]</scope>
    <source>
        <strain evidence="10">DSM 15282</strain>
    </source>
</reference>
<feature type="transmembrane region" description="Helical" evidence="6">
    <location>
        <begin position="21"/>
        <end position="41"/>
    </location>
</feature>